<dbReference type="EMBL" id="VGJJ01000038">
    <property type="protein sequence ID" value="MBM3282510.1"/>
    <property type="molecule type" value="Genomic_DNA"/>
</dbReference>
<evidence type="ECO:0000256" key="2">
    <source>
        <dbReference type="ARBA" id="ARBA00022917"/>
    </source>
</evidence>
<dbReference type="GO" id="GO:0043022">
    <property type="term" value="F:ribosome binding"/>
    <property type="evidence" value="ECO:0007669"/>
    <property type="project" value="InterPro"/>
</dbReference>
<name>A0A8T4C949_9ARCH</name>
<dbReference type="NCBIfam" id="TIGR00323">
    <property type="entry name" value="eIF-6"/>
    <property type="match status" value="1"/>
</dbReference>
<keyword evidence="1 3" id="KW-0396">Initiation factor</keyword>
<dbReference type="PANTHER" id="PTHR10784">
    <property type="entry name" value="TRANSLATION INITIATION FACTOR 6"/>
    <property type="match status" value="1"/>
</dbReference>
<evidence type="ECO:0000256" key="1">
    <source>
        <dbReference type="ARBA" id="ARBA00022540"/>
    </source>
</evidence>
<sequence length="223" mass="23840">MNIKTISLKGSPYIGLFCVVTDEYALVPAFMEAREIKKIEDTLNVKTIPTTIADTHLLGVLGKGLGKKLLAASTITKEEINHLEKNGIHVHVMHEITAIGNLVCVQKNGGIISPLIPEKEKIAIEKFLGIPLHVMSIASSELAGSCVLATEKGFLAHPRTTPEEMEALDAIFHAAGITTTANYGDPFPGNSVIANTYGIVVGERTSGPELARIDEGLHPGLNK</sequence>
<dbReference type="Pfam" id="PF01912">
    <property type="entry name" value="eIF-6"/>
    <property type="match status" value="1"/>
</dbReference>
<dbReference type="Gene3D" id="3.75.10.10">
    <property type="entry name" value="L-arginine/glycine Amidinotransferase, Chain A"/>
    <property type="match status" value="1"/>
</dbReference>
<dbReference type="GO" id="GO:0042256">
    <property type="term" value="P:cytosolic ribosome assembly"/>
    <property type="evidence" value="ECO:0007669"/>
    <property type="project" value="InterPro"/>
</dbReference>
<keyword evidence="2" id="KW-0648">Protein biosynthesis</keyword>
<reference evidence="3" key="1">
    <citation type="submission" date="2019-03" db="EMBL/GenBank/DDBJ databases">
        <title>Lake Tanganyika Metagenome-Assembled Genomes (MAGs).</title>
        <authorList>
            <person name="Tran P."/>
        </authorList>
    </citation>
    <scope>NUCLEOTIDE SEQUENCE</scope>
    <source>
        <strain evidence="3">M_DeepCast_50m_m2_156</strain>
    </source>
</reference>
<evidence type="ECO:0000313" key="3">
    <source>
        <dbReference type="EMBL" id="MBM3282510.1"/>
    </source>
</evidence>
<dbReference type="InterPro" id="IPR002769">
    <property type="entry name" value="eIF6"/>
</dbReference>
<evidence type="ECO:0000313" key="4">
    <source>
        <dbReference type="Proteomes" id="UP000774699"/>
    </source>
</evidence>
<dbReference type="SUPFAM" id="SSF55909">
    <property type="entry name" value="Pentein"/>
    <property type="match status" value="1"/>
</dbReference>
<proteinExistence type="predicted"/>
<organism evidence="3 4">
    <name type="scientific">Candidatus Iainarchaeum sp</name>
    <dbReference type="NCBI Taxonomy" id="3101447"/>
    <lineage>
        <taxon>Archaea</taxon>
        <taxon>Candidatus Iainarchaeota</taxon>
        <taxon>Candidatus Iainarchaeia</taxon>
        <taxon>Candidatus Iainarchaeales</taxon>
        <taxon>Candidatus Iainarchaeaceae</taxon>
        <taxon>Candidatus Iainarchaeum</taxon>
    </lineage>
</organism>
<comment type="caution">
    <text evidence="3">The sequence shown here is derived from an EMBL/GenBank/DDBJ whole genome shotgun (WGS) entry which is preliminary data.</text>
</comment>
<protein>
    <submittedName>
        <fullName evidence="3">Translation initiation factor IF-6</fullName>
    </submittedName>
</protein>
<dbReference type="AlphaFoldDB" id="A0A8T4C949"/>
<dbReference type="GO" id="GO:0003743">
    <property type="term" value="F:translation initiation factor activity"/>
    <property type="evidence" value="ECO:0007669"/>
    <property type="project" value="UniProtKB-KW"/>
</dbReference>
<gene>
    <name evidence="3" type="ORF">FJY86_04195</name>
</gene>
<accession>A0A8T4C949</accession>
<dbReference type="SMART" id="SM00654">
    <property type="entry name" value="eIF6"/>
    <property type="match status" value="1"/>
</dbReference>
<dbReference type="Proteomes" id="UP000774699">
    <property type="component" value="Unassembled WGS sequence"/>
</dbReference>